<gene>
    <name evidence="1" type="ORF">L5515_006286</name>
</gene>
<accession>A0AAE9JHZ2</accession>
<dbReference type="PANTHER" id="PTHR47533:SF1">
    <property type="entry name" value="AB HYDROLASE-1 DOMAIN-CONTAINING PROTEIN"/>
    <property type="match status" value="1"/>
</dbReference>
<dbReference type="AlphaFoldDB" id="A0AAE9JHZ2"/>
<dbReference type="EMBL" id="CP092624">
    <property type="protein sequence ID" value="UMM32534.1"/>
    <property type="molecule type" value="Genomic_DNA"/>
</dbReference>
<organism evidence="1 2">
    <name type="scientific">Caenorhabditis briggsae</name>
    <dbReference type="NCBI Taxonomy" id="6238"/>
    <lineage>
        <taxon>Eukaryota</taxon>
        <taxon>Metazoa</taxon>
        <taxon>Ecdysozoa</taxon>
        <taxon>Nematoda</taxon>
        <taxon>Chromadorea</taxon>
        <taxon>Rhabditida</taxon>
        <taxon>Rhabditina</taxon>
        <taxon>Rhabditomorpha</taxon>
        <taxon>Rhabditoidea</taxon>
        <taxon>Rhabditidae</taxon>
        <taxon>Peloderinae</taxon>
        <taxon>Caenorhabditis</taxon>
    </lineage>
</organism>
<sequence>MYQLLKSVGFTIKDGAEAVAVIRSIQKCDLEKQLDHILKLNEIPTKNMITFGGREHLIEKEIIFKSLQKYQGLKHFNFKSEISNFEKNEILEVFKNQKGASIFVATDNHFHNKKRADLLADGVKSMFSH</sequence>
<evidence type="ECO:0000313" key="1">
    <source>
        <dbReference type="EMBL" id="UMM32534.1"/>
    </source>
</evidence>
<protein>
    <submittedName>
        <fullName evidence="1">Uncharacterized protein</fullName>
    </submittedName>
</protein>
<dbReference type="Proteomes" id="UP000829354">
    <property type="component" value="Chromosome V"/>
</dbReference>
<evidence type="ECO:0000313" key="2">
    <source>
        <dbReference type="Proteomes" id="UP000829354"/>
    </source>
</evidence>
<proteinExistence type="predicted"/>
<name>A0AAE9JHZ2_CAEBR</name>
<reference evidence="1 2" key="1">
    <citation type="submission" date="2022-04" db="EMBL/GenBank/DDBJ databases">
        <title>Chromosome-level reference genomes for two strains of Caenorhabditis briggsae: an improved platform for comparative genomics.</title>
        <authorList>
            <person name="Stevens L."/>
            <person name="Andersen E."/>
        </authorList>
    </citation>
    <scope>NUCLEOTIDE SEQUENCE [LARGE SCALE GENOMIC DNA]</scope>
    <source>
        <strain evidence="1">VX34</strain>
        <tissue evidence="1">Whole-organism</tissue>
    </source>
</reference>
<dbReference type="InterPro" id="IPR010463">
    <property type="entry name" value="DUF1057"/>
</dbReference>
<dbReference type="Pfam" id="PF06342">
    <property type="entry name" value="DUF1057"/>
    <property type="match status" value="1"/>
</dbReference>
<keyword evidence="2" id="KW-1185">Reference proteome</keyword>
<dbReference type="PANTHER" id="PTHR47533">
    <property type="entry name" value="PROTEIN CBG21859"/>
    <property type="match status" value="1"/>
</dbReference>